<organism evidence="3 4">
    <name type="scientific">Leifsonia kafniensis</name>
    <dbReference type="NCBI Taxonomy" id="475957"/>
    <lineage>
        <taxon>Bacteria</taxon>
        <taxon>Bacillati</taxon>
        <taxon>Actinomycetota</taxon>
        <taxon>Actinomycetes</taxon>
        <taxon>Micrococcales</taxon>
        <taxon>Microbacteriaceae</taxon>
        <taxon>Leifsonia</taxon>
    </lineage>
</organism>
<evidence type="ECO:0000256" key="1">
    <source>
        <dbReference type="SAM" id="MobiDB-lite"/>
    </source>
</evidence>
<gene>
    <name evidence="3" type="ORF">GCM10022381_32260</name>
</gene>
<feature type="transmembrane region" description="Helical" evidence="2">
    <location>
        <begin position="21"/>
        <end position="44"/>
    </location>
</feature>
<name>A0ABP7KWR8_9MICO</name>
<keyword evidence="2" id="KW-0812">Transmembrane</keyword>
<accession>A0ABP7KWR8</accession>
<protein>
    <recommendedName>
        <fullName evidence="5">DUF4175 domain-containing protein</fullName>
    </recommendedName>
</protein>
<dbReference type="Proteomes" id="UP001501803">
    <property type="component" value="Unassembled WGS sequence"/>
</dbReference>
<dbReference type="RefSeq" id="WP_345068568.1">
    <property type="nucleotide sequence ID" value="NZ_BAABCN010000012.1"/>
</dbReference>
<evidence type="ECO:0008006" key="5">
    <source>
        <dbReference type="Google" id="ProtNLM"/>
    </source>
</evidence>
<dbReference type="EMBL" id="BAABCN010000012">
    <property type="protein sequence ID" value="GAA3887883.1"/>
    <property type="molecule type" value="Genomic_DNA"/>
</dbReference>
<keyword evidence="2" id="KW-1133">Transmembrane helix</keyword>
<keyword evidence="4" id="KW-1185">Reference proteome</keyword>
<reference evidence="4" key="1">
    <citation type="journal article" date="2019" name="Int. J. Syst. Evol. Microbiol.">
        <title>The Global Catalogue of Microorganisms (GCM) 10K type strain sequencing project: providing services to taxonomists for standard genome sequencing and annotation.</title>
        <authorList>
            <consortium name="The Broad Institute Genomics Platform"/>
            <consortium name="The Broad Institute Genome Sequencing Center for Infectious Disease"/>
            <person name="Wu L."/>
            <person name="Ma J."/>
        </authorList>
    </citation>
    <scope>NUCLEOTIDE SEQUENCE [LARGE SCALE GENOMIC DNA]</scope>
    <source>
        <strain evidence="4">JCM 17021</strain>
    </source>
</reference>
<feature type="region of interest" description="Disordered" evidence="1">
    <location>
        <begin position="1"/>
        <end position="23"/>
    </location>
</feature>
<evidence type="ECO:0000313" key="3">
    <source>
        <dbReference type="EMBL" id="GAA3887883.1"/>
    </source>
</evidence>
<keyword evidence="2" id="KW-0472">Membrane</keyword>
<sequence length="78" mass="8485">MTSTDPGSDDESNPLTRGRPLGGRTGVAVASLVPLTCLALFLIFGFLGGWVWSWVFFLVIPLALLVIFGPRDRRSGRH</sequence>
<proteinExistence type="predicted"/>
<evidence type="ECO:0000313" key="4">
    <source>
        <dbReference type="Proteomes" id="UP001501803"/>
    </source>
</evidence>
<evidence type="ECO:0000256" key="2">
    <source>
        <dbReference type="SAM" id="Phobius"/>
    </source>
</evidence>
<comment type="caution">
    <text evidence="3">The sequence shown here is derived from an EMBL/GenBank/DDBJ whole genome shotgun (WGS) entry which is preliminary data.</text>
</comment>
<feature type="transmembrane region" description="Helical" evidence="2">
    <location>
        <begin position="50"/>
        <end position="68"/>
    </location>
</feature>